<dbReference type="RefSeq" id="WP_188853868.1">
    <property type="nucleotide sequence ID" value="NZ_BMON01000006.1"/>
</dbReference>
<accession>A0A830FX08</accession>
<protein>
    <submittedName>
        <fullName evidence="1">Uncharacterized protein</fullName>
    </submittedName>
</protein>
<evidence type="ECO:0000313" key="2">
    <source>
        <dbReference type="Proteomes" id="UP000656367"/>
    </source>
</evidence>
<comment type="caution">
    <text evidence="1">The sequence shown here is derived from an EMBL/GenBank/DDBJ whole genome shotgun (WGS) entry which is preliminary data.</text>
</comment>
<dbReference type="Proteomes" id="UP000656367">
    <property type="component" value="Unassembled WGS sequence"/>
</dbReference>
<gene>
    <name evidence="1" type="ORF">GCM10009006_35170</name>
</gene>
<organism evidence="1 2">
    <name type="scientific">Haloarcula argentinensis</name>
    <dbReference type="NCBI Taxonomy" id="43776"/>
    <lineage>
        <taxon>Archaea</taxon>
        <taxon>Methanobacteriati</taxon>
        <taxon>Methanobacteriota</taxon>
        <taxon>Stenosarchaea group</taxon>
        <taxon>Halobacteria</taxon>
        <taxon>Halobacteriales</taxon>
        <taxon>Haloarculaceae</taxon>
        <taxon>Haloarcula</taxon>
    </lineage>
</organism>
<dbReference type="EMBL" id="BMON01000006">
    <property type="protein sequence ID" value="GGM50968.1"/>
    <property type="molecule type" value="Genomic_DNA"/>
</dbReference>
<dbReference type="OrthoDB" id="351251at2157"/>
<reference evidence="1" key="1">
    <citation type="journal article" date="2014" name="Int. J. Syst. Evol. Microbiol.">
        <title>Complete genome sequence of Corynebacterium casei LMG S-19264T (=DSM 44701T), isolated from a smear-ripened cheese.</title>
        <authorList>
            <consortium name="US DOE Joint Genome Institute (JGI-PGF)"/>
            <person name="Walter F."/>
            <person name="Albersmeier A."/>
            <person name="Kalinowski J."/>
            <person name="Ruckert C."/>
        </authorList>
    </citation>
    <scope>NUCLEOTIDE SEQUENCE</scope>
    <source>
        <strain evidence="1">JCM 15759</strain>
    </source>
</reference>
<proteinExistence type="predicted"/>
<reference evidence="1" key="2">
    <citation type="submission" date="2020-09" db="EMBL/GenBank/DDBJ databases">
        <authorList>
            <person name="Sun Q."/>
            <person name="Ohkuma M."/>
        </authorList>
    </citation>
    <scope>NUCLEOTIDE SEQUENCE</scope>
    <source>
        <strain evidence="1">JCM 15759</strain>
    </source>
</reference>
<evidence type="ECO:0000313" key="1">
    <source>
        <dbReference type="EMBL" id="GGM50968.1"/>
    </source>
</evidence>
<dbReference type="InterPro" id="IPR027417">
    <property type="entry name" value="P-loop_NTPase"/>
</dbReference>
<name>A0A830FX08_HALAR</name>
<dbReference type="SUPFAM" id="SSF52540">
    <property type="entry name" value="P-loop containing nucleoside triphosphate hydrolases"/>
    <property type="match status" value="1"/>
</dbReference>
<sequence>MSESEVAAKSRQKAGASRGDLFQDIIGGICILTVLFGDSESVKIEAAYDDDDRFDDVVLETGSETICIQVKHSPDYRLSQIDLNDRSGRLNVEKMVKSAQARQEGDAGSRFIVLTSYNEPRPSEIQLSDKTETLSLFGDFEFNTRTIQGSAGTVSENSEIEFIFDVPYLGQGIGVDTEYKLSKTKVFQEILQSVQPIFGEKENPRIGSAETLVKRAISLAQRVREDPGDELTRPAIADRLEVSPSAEEIPQNFPVDEDCIIPSWVHNLQGTLVGPGDRRLIEGDPGSGKSTGIELLSDGVTEQENVQTIRYYLHDPTDTPEQKRDRIDPNWFRDQLAAELQRKFPEAFSPDEYPIWTGTEKLQEHIDTVAKWADEHHQQGLIIIDGLDHALPHSEGMNSFDDIKGTVIEEIGNLTFPDPLGLLMVGRELSSDGRDVLKIDDRQVVPYWTKNEVGTYYEQNGIDIESELLSSVYDVSEGLPVILSHLLRTAEEEGDRKEGLRNAVADAPEVHGKLEEYYEELWDPTTPRSRDVLSLIAVSQTALESEHVHRILDLPWLQNQTRLDSGVLAHTLEETKPDRYRIFHASFREFVEGALSDDERKSIHQSFCDYYLDQFEKAPDYPTRLRYHAQRGPGLQVLQGLATQDNVLEWWRQGVHIDEIIDALELAFDGAVEEADYFSLLDSIMLGTTANEMLSIYADERLEYFLAIRDEERAIKYLNRIRKNAPRSGSVLEAMQSVSQVWEDKLEPEWLMEWIEEQEGEEHSFDWNPEAYFETAARLLDSDDFWIHAREIVTEGAEEHFTYQVFRGIRENLHHLKNRPSPPEWLFGNPEKTLEAAETIGHHLPNQWQTRFIDEVKSYDDLSPVALHTILVCGAPEHRVEAGLENISFGEPRNQNESYPRFTDAYYVGAILADMGRTPEAVRDAITELADEQPRIRELVAVIGAATTRRSIEMTRRWADAALEILTEILDNHELADPEPQNLERSEYQSILQDTIYEFNEVVEYGSEDLLSRVFSLADSEAYDSFLLNNFARDILRARDEVFDNEELPDVWEEEFRNIMTAPPEGEPPTRELMDLALRAAESDHTKLAEKYYRKAVERSFRYGYHKDRFLGDVWDGLEVIVEDWESHLGTSIQLSNWAVLLHSLTDGDETGHLEYEFLSTLLEEDVIDYSDVASTVTDRGTARRIWRWRLRNPNGITKSELHELIYIQEKWIESSGYSNQYVQYFANAAQIAAQRNWHDEAKYALWSMNKGDFVRDGVDESQATEIQRLADEYGVEIPEDIVADDDGSEGYDSSPDEKPASLSKEIHQILLKHSYDDPVTKHEFEDQPTDDIINAGRAIVNNLGYRPTAAVPIAETLVDRGEQEIAISLLKETIAEKRLLSWHSYGRGRLEELGRVLLELQGDEALQTVLSAWQESFLDTKTNQCIFPQLVWVVKETEGKVAAEELVSYSVRWLSRLFSPHEDYVQQWGNLSSPDIV</sequence>